<feature type="domain" description="PLD phosphodiesterase" evidence="14">
    <location>
        <begin position="220"/>
        <end position="247"/>
    </location>
</feature>
<evidence type="ECO:0000256" key="11">
    <source>
        <dbReference type="ARBA" id="ARBA00023264"/>
    </source>
</evidence>
<dbReference type="SMART" id="SM00155">
    <property type="entry name" value="PLDc"/>
    <property type="match status" value="1"/>
</dbReference>
<keyword evidence="11" id="KW-1208">Phospholipid metabolism</keyword>
<dbReference type="FunFam" id="3.30.870.10:FF:000014">
    <property type="entry name" value="Cardiolipin synthase"/>
    <property type="match status" value="1"/>
</dbReference>
<dbReference type="Pfam" id="PF13091">
    <property type="entry name" value="PLDc_2"/>
    <property type="match status" value="2"/>
</dbReference>
<organism evidence="15">
    <name type="scientific">Mariniphaga anaerophila</name>
    <dbReference type="NCBI Taxonomy" id="1484053"/>
    <lineage>
        <taxon>Bacteria</taxon>
        <taxon>Pseudomonadati</taxon>
        <taxon>Bacteroidota</taxon>
        <taxon>Bacteroidia</taxon>
        <taxon>Marinilabiliales</taxon>
        <taxon>Prolixibacteraceae</taxon>
        <taxon>Mariniphaga</taxon>
    </lineage>
</organism>
<keyword evidence="8" id="KW-0443">Lipid metabolism</keyword>
<keyword evidence="4" id="KW-0808">Transferase</keyword>
<evidence type="ECO:0000256" key="2">
    <source>
        <dbReference type="ARBA" id="ARBA00022475"/>
    </source>
</evidence>
<keyword evidence="3" id="KW-0444">Lipid biosynthesis</keyword>
<dbReference type="Gene3D" id="3.30.870.10">
    <property type="entry name" value="Endonuclease Chain A"/>
    <property type="match status" value="2"/>
</dbReference>
<dbReference type="InterPro" id="IPR022924">
    <property type="entry name" value="Cardiolipin_synthase"/>
</dbReference>
<dbReference type="GO" id="GO:0008808">
    <property type="term" value="F:cardiolipin synthase activity"/>
    <property type="evidence" value="ECO:0007669"/>
    <property type="project" value="UniProtKB-UniRule"/>
</dbReference>
<feature type="transmembrane region" description="Helical" evidence="13">
    <location>
        <begin position="7"/>
        <end position="28"/>
    </location>
</feature>
<gene>
    <name evidence="15" type="primary">cls</name>
    <name evidence="15" type="ORF">ENN90_15315</name>
</gene>
<keyword evidence="7 13" id="KW-1133">Transmembrane helix</keyword>
<evidence type="ECO:0000256" key="4">
    <source>
        <dbReference type="ARBA" id="ARBA00022679"/>
    </source>
</evidence>
<dbReference type="CDD" id="cd09110">
    <property type="entry name" value="PLDc_CLS_1"/>
    <property type="match status" value="1"/>
</dbReference>
<dbReference type="EC" id="2.7.8.-" evidence="12"/>
<name>A0A831LPA2_9BACT</name>
<sequence>MQFGLDFWSLFSLVFLVTAIPVAILIILEKRSPFKTAAWVLALILLPVFGVVFYLFFGQEYRKKKLFSRKGLKSLKQYRQLSFRQLRQFEQSLQKLAPRVRRKENIIRLLLKNSSALLTTGNQLKILNNAAETFEAIFTAIETAEHHIHLEYYILEDDEIGNRLKDLLIRKSKEGVEVRVIIDDVGSWGLGKKYMADLRQNGIEIYSFMEVRFPRLTSRVNYRNHRKIVVVDGRIGFTGGINFADRYLKGVKDIGPWRDTHLQMEGDAVNCLQVVFAADWFFVVHENLTGRKYFPQLSEAPGVPVQISASGPDSDWDSIGQAFFAALSGARSCISIATPYLMPPLEIIYALKTAALSNVDVRILMPEKSDAVIPHWSSFSYIEELLEAGV</sequence>
<keyword evidence="10" id="KW-0594">Phospholipid biosynthesis</keyword>
<evidence type="ECO:0000256" key="12">
    <source>
        <dbReference type="NCBIfam" id="TIGR04265"/>
    </source>
</evidence>
<evidence type="ECO:0000256" key="3">
    <source>
        <dbReference type="ARBA" id="ARBA00022516"/>
    </source>
</evidence>
<dbReference type="GO" id="GO:0005886">
    <property type="term" value="C:plasma membrane"/>
    <property type="evidence" value="ECO:0007669"/>
    <property type="project" value="UniProtKB-SubCell"/>
</dbReference>
<keyword evidence="6" id="KW-0677">Repeat</keyword>
<accession>A0A831LPA2</accession>
<evidence type="ECO:0000256" key="8">
    <source>
        <dbReference type="ARBA" id="ARBA00023098"/>
    </source>
</evidence>
<dbReference type="GO" id="GO:0032049">
    <property type="term" value="P:cardiolipin biosynthetic process"/>
    <property type="evidence" value="ECO:0007669"/>
    <property type="project" value="UniProtKB-UniRule"/>
</dbReference>
<evidence type="ECO:0000256" key="13">
    <source>
        <dbReference type="SAM" id="Phobius"/>
    </source>
</evidence>
<dbReference type="InterPro" id="IPR027379">
    <property type="entry name" value="CLS_N"/>
</dbReference>
<evidence type="ECO:0000256" key="5">
    <source>
        <dbReference type="ARBA" id="ARBA00022692"/>
    </source>
</evidence>
<evidence type="ECO:0000259" key="14">
    <source>
        <dbReference type="PROSITE" id="PS50035"/>
    </source>
</evidence>
<keyword evidence="2" id="KW-1003">Cell membrane</keyword>
<evidence type="ECO:0000256" key="6">
    <source>
        <dbReference type="ARBA" id="ARBA00022737"/>
    </source>
</evidence>
<dbReference type="PROSITE" id="PS50035">
    <property type="entry name" value="PLD"/>
    <property type="match status" value="1"/>
</dbReference>
<dbReference type="EMBL" id="DSDK01000858">
    <property type="protein sequence ID" value="HDR52965.1"/>
    <property type="molecule type" value="Genomic_DNA"/>
</dbReference>
<reference evidence="15" key="1">
    <citation type="journal article" date="2020" name="mSystems">
        <title>Genome- and Community-Level Interaction Insights into Carbon Utilization and Element Cycling Functions of Hydrothermarchaeota in Hydrothermal Sediment.</title>
        <authorList>
            <person name="Zhou Z."/>
            <person name="Liu Y."/>
            <person name="Xu W."/>
            <person name="Pan J."/>
            <person name="Luo Z.H."/>
            <person name="Li M."/>
        </authorList>
    </citation>
    <scope>NUCLEOTIDE SEQUENCE [LARGE SCALE GENOMIC DNA]</scope>
    <source>
        <strain evidence="15">SpSt-1217</strain>
    </source>
</reference>
<dbReference type="AlphaFoldDB" id="A0A831LPA2"/>
<dbReference type="NCBIfam" id="TIGR04265">
    <property type="entry name" value="bac_cardiolipin"/>
    <property type="match status" value="1"/>
</dbReference>
<evidence type="ECO:0000313" key="15">
    <source>
        <dbReference type="EMBL" id="HDR52965.1"/>
    </source>
</evidence>
<evidence type="ECO:0000256" key="1">
    <source>
        <dbReference type="ARBA" id="ARBA00004651"/>
    </source>
</evidence>
<feature type="transmembrane region" description="Helical" evidence="13">
    <location>
        <begin position="34"/>
        <end position="57"/>
    </location>
</feature>
<comment type="subcellular location">
    <subcellularLocation>
        <location evidence="1">Cell membrane</location>
        <topology evidence="1">Multi-pass membrane protein</topology>
    </subcellularLocation>
</comment>
<evidence type="ECO:0000256" key="9">
    <source>
        <dbReference type="ARBA" id="ARBA00023136"/>
    </source>
</evidence>
<evidence type="ECO:0000256" key="7">
    <source>
        <dbReference type="ARBA" id="ARBA00022989"/>
    </source>
</evidence>
<dbReference type="InterPro" id="IPR001736">
    <property type="entry name" value="PLipase_D/transphosphatidylase"/>
</dbReference>
<keyword evidence="5 13" id="KW-0812">Transmembrane</keyword>
<dbReference type="PANTHER" id="PTHR21248:SF22">
    <property type="entry name" value="PHOSPHOLIPASE D"/>
    <property type="match status" value="1"/>
</dbReference>
<keyword evidence="9 13" id="KW-0472">Membrane</keyword>
<feature type="non-terminal residue" evidence="15">
    <location>
        <position position="390"/>
    </location>
</feature>
<protein>
    <recommendedName>
        <fullName evidence="12">Cardiolipin synthase</fullName>
        <ecNumber evidence="12">2.7.8.-</ecNumber>
    </recommendedName>
</protein>
<dbReference type="PANTHER" id="PTHR21248">
    <property type="entry name" value="CARDIOLIPIN SYNTHASE"/>
    <property type="match status" value="1"/>
</dbReference>
<proteinExistence type="predicted"/>
<dbReference type="SUPFAM" id="SSF56024">
    <property type="entry name" value="Phospholipase D/nuclease"/>
    <property type="match status" value="2"/>
</dbReference>
<evidence type="ECO:0000256" key="10">
    <source>
        <dbReference type="ARBA" id="ARBA00023209"/>
    </source>
</evidence>
<dbReference type="Proteomes" id="UP000886047">
    <property type="component" value="Unassembled WGS sequence"/>
</dbReference>
<dbReference type="InterPro" id="IPR025202">
    <property type="entry name" value="PLD-like_dom"/>
</dbReference>
<dbReference type="Pfam" id="PF13396">
    <property type="entry name" value="PLDc_N"/>
    <property type="match status" value="1"/>
</dbReference>
<comment type="caution">
    <text evidence="15">The sequence shown here is derived from an EMBL/GenBank/DDBJ whole genome shotgun (WGS) entry which is preliminary data.</text>
</comment>